<dbReference type="CDD" id="cd00254">
    <property type="entry name" value="LT-like"/>
    <property type="match status" value="1"/>
</dbReference>
<evidence type="ECO:0000259" key="4">
    <source>
        <dbReference type="Pfam" id="PF05036"/>
    </source>
</evidence>
<dbReference type="EMBL" id="AP014648">
    <property type="protein sequence ID" value="BAQ18374.1"/>
    <property type="molecule type" value="Genomic_DNA"/>
</dbReference>
<dbReference type="Gene3D" id="1.10.530.10">
    <property type="match status" value="1"/>
</dbReference>
<dbReference type="InterPro" id="IPR023346">
    <property type="entry name" value="Lysozyme-like_dom_sf"/>
</dbReference>
<dbReference type="Pfam" id="PF01464">
    <property type="entry name" value="SLT"/>
    <property type="match status" value="1"/>
</dbReference>
<feature type="domain" description="Transglycosylase SLT" evidence="3">
    <location>
        <begin position="2"/>
        <end position="102"/>
    </location>
</feature>
<sequence length="249" mass="27225">MQQQAEQRGLPPMPFVRLIWRESHFNPNAVSPKGAQGIAQFMPATAERRGLDDPFEPIAAIKHSASLLSDLKRMFGNFGLAAAAYNAGEERVQGWLDGKRTLPGETQAYVRFVTGRFAEDWKEEGAVLPAALSIEGDVVQDSCKKLAPLVVRAFADTSPLTASARWRPWGAQVSVAFSKSKALAKYGRLKQAYGSALGEAEPYVFPKRNRSRGRRPLYMVQVGASSRSEAQDVCAALRREGGACIVTKN</sequence>
<organism evidence="5 6">
    <name type="scientific">Methyloceanibacter caenitepidi</name>
    <dbReference type="NCBI Taxonomy" id="1384459"/>
    <lineage>
        <taxon>Bacteria</taxon>
        <taxon>Pseudomonadati</taxon>
        <taxon>Pseudomonadota</taxon>
        <taxon>Alphaproteobacteria</taxon>
        <taxon>Hyphomicrobiales</taxon>
        <taxon>Hyphomicrobiaceae</taxon>
        <taxon>Methyloceanibacter</taxon>
    </lineage>
</organism>
<evidence type="ECO:0000259" key="3">
    <source>
        <dbReference type="Pfam" id="PF01464"/>
    </source>
</evidence>
<dbReference type="KEGG" id="mcg:GL4_2942"/>
<dbReference type="InterPro" id="IPR008258">
    <property type="entry name" value="Transglycosylase_SLT_dom_1"/>
</dbReference>
<comment type="similarity">
    <text evidence="1">Belongs to the transglycosylase Slt family.</text>
</comment>
<dbReference type="SUPFAM" id="SSF53955">
    <property type="entry name" value="Lysozyme-like"/>
    <property type="match status" value="1"/>
</dbReference>
<evidence type="ECO:0000256" key="2">
    <source>
        <dbReference type="ARBA" id="ARBA00009387"/>
    </source>
</evidence>
<dbReference type="Proteomes" id="UP000031643">
    <property type="component" value="Chromosome"/>
</dbReference>
<dbReference type="STRING" id="1384459.GL4_2942"/>
<protein>
    <submittedName>
        <fullName evidence="5">Soluble lytic murein transglycosylase and related regulatory proteins</fullName>
    </submittedName>
</protein>
<dbReference type="HOGENOM" id="CLU_070265_0_0_5"/>
<evidence type="ECO:0000313" key="5">
    <source>
        <dbReference type="EMBL" id="BAQ18374.1"/>
    </source>
</evidence>
<dbReference type="InterPro" id="IPR007730">
    <property type="entry name" value="SPOR-like_dom"/>
</dbReference>
<comment type="similarity">
    <text evidence="2">Belongs to the virb1 family.</text>
</comment>
<gene>
    <name evidence="5" type="ORF">GL4_2942</name>
</gene>
<keyword evidence="6" id="KW-1185">Reference proteome</keyword>
<dbReference type="AlphaFoldDB" id="A0A0A8K8S3"/>
<dbReference type="PANTHER" id="PTHR37423:SF2">
    <property type="entry name" value="MEMBRANE-BOUND LYTIC MUREIN TRANSGLYCOSYLASE C"/>
    <property type="match status" value="1"/>
</dbReference>
<dbReference type="GO" id="GO:0042834">
    <property type="term" value="F:peptidoglycan binding"/>
    <property type="evidence" value="ECO:0007669"/>
    <property type="project" value="InterPro"/>
</dbReference>
<feature type="domain" description="SPOR" evidence="4">
    <location>
        <begin position="172"/>
        <end position="247"/>
    </location>
</feature>
<proteinExistence type="inferred from homology"/>
<accession>A0A0A8K8S3</accession>
<dbReference type="PANTHER" id="PTHR37423">
    <property type="entry name" value="SOLUBLE LYTIC MUREIN TRANSGLYCOSYLASE-RELATED"/>
    <property type="match status" value="1"/>
</dbReference>
<dbReference type="Pfam" id="PF05036">
    <property type="entry name" value="SPOR"/>
    <property type="match status" value="1"/>
</dbReference>
<evidence type="ECO:0000256" key="1">
    <source>
        <dbReference type="ARBA" id="ARBA00007734"/>
    </source>
</evidence>
<name>A0A0A8K8S3_9HYPH</name>
<evidence type="ECO:0000313" key="6">
    <source>
        <dbReference type="Proteomes" id="UP000031643"/>
    </source>
</evidence>
<reference evidence="5 6" key="1">
    <citation type="submission" date="2014-09" db="EMBL/GenBank/DDBJ databases">
        <title>Genome sequencing of Methyloceanibacter caenitepidi Gela4.</title>
        <authorList>
            <person name="Takeuchi M."/>
            <person name="Susumu S."/>
            <person name="Kamagata Y."/>
            <person name="Oshima K."/>
            <person name="Hattori M."/>
            <person name="Iwasaki W."/>
        </authorList>
    </citation>
    <scope>NUCLEOTIDE SEQUENCE [LARGE SCALE GENOMIC DNA]</scope>
    <source>
        <strain evidence="5 6">Gela4</strain>
    </source>
</reference>